<evidence type="ECO:0000256" key="1">
    <source>
        <dbReference type="SAM" id="MobiDB-lite"/>
    </source>
</evidence>
<reference evidence="2" key="1">
    <citation type="submission" date="2023-03" db="EMBL/GenBank/DDBJ databases">
        <title>Massive genome expansion in bonnet fungi (Mycena s.s.) driven by repeated elements and novel gene families across ecological guilds.</title>
        <authorList>
            <consortium name="Lawrence Berkeley National Laboratory"/>
            <person name="Harder C.B."/>
            <person name="Miyauchi S."/>
            <person name="Viragh M."/>
            <person name="Kuo A."/>
            <person name="Thoen E."/>
            <person name="Andreopoulos B."/>
            <person name="Lu D."/>
            <person name="Skrede I."/>
            <person name="Drula E."/>
            <person name="Henrissat B."/>
            <person name="Morin E."/>
            <person name="Kohler A."/>
            <person name="Barry K."/>
            <person name="LaButti K."/>
            <person name="Morin E."/>
            <person name="Salamov A."/>
            <person name="Lipzen A."/>
            <person name="Mereny Z."/>
            <person name="Hegedus B."/>
            <person name="Baldrian P."/>
            <person name="Stursova M."/>
            <person name="Weitz H."/>
            <person name="Taylor A."/>
            <person name="Grigoriev I.V."/>
            <person name="Nagy L.G."/>
            <person name="Martin F."/>
            <person name="Kauserud H."/>
        </authorList>
    </citation>
    <scope>NUCLEOTIDE SEQUENCE</scope>
    <source>
        <strain evidence="2">CBHHK002</strain>
    </source>
</reference>
<dbReference type="Proteomes" id="UP001218218">
    <property type="component" value="Unassembled WGS sequence"/>
</dbReference>
<dbReference type="EMBL" id="JARIHO010000005">
    <property type="protein sequence ID" value="KAJ7361503.1"/>
    <property type="molecule type" value="Genomic_DNA"/>
</dbReference>
<comment type="caution">
    <text evidence="2">The sequence shown here is derived from an EMBL/GenBank/DDBJ whole genome shotgun (WGS) entry which is preliminary data.</text>
</comment>
<evidence type="ECO:0000313" key="2">
    <source>
        <dbReference type="EMBL" id="KAJ7361503.1"/>
    </source>
</evidence>
<evidence type="ECO:0000313" key="3">
    <source>
        <dbReference type="Proteomes" id="UP001218218"/>
    </source>
</evidence>
<feature type="compositionally biased region" description="Basic and acidic residues" evidence="1">
    <location>
        <begin position="1"/>
        <end position="10"/>
    </location>
</feature>
<accession>A0AAD7ALC9</accession>
<protein>
    <submittedName>
        <fullName evidence="2">Uncharacterized protein</fullName>
    </submittedName>
</protein>
<proteinExistence type="predicted"/>
<dbReference type="AlphaFoldDB" id="A0AAD7ALC9"/>
<feature type="compositionally biased region" description="Basic and acidic residues" evidence="1">
    <location>
        <begin position="193"/>
        <end position="213"/>
    </location>
</feature>
<keyword evidence="3" id="KW-1185">Reference proteome</keyword>
<gene>
    <name evidence="2" type="ORF">DFH08DRAFT_376305</name>
</gene>
<feature type="region of interest" description="Disordered" evidence="1">
    <location>
        <begin position="52"/>
        <end position="136"/>
    </location>
</feature>
<feature type="region of interest" description="Disordered" evidence="1">
    <location>
        <begin position="191"/>
        <end position="244"/>
    </location>
</feature>
<feature type="compositionally biased region" description="Low complexity" evidence="1">
    <location>
        <begin position="284"/>
        <end position="297"/>
    </location>
</feature>
<sequence length="453" mass="49305">MPKDISRQRDPLPASSTDFNLPSSTSTPTLATAYPDDSSVLFQRFRRPSLLAPKATNFPDSRLHSPLATSFKGSSHRRRASQSTSSLDEADIFDVSPPSSSENPTPPLLPIENTDEVRQSKPPLTPPRRSLSRGADLSEARLKGRRLSFPLKQPRILNLLAESRPVESEFQSEAAFQRLLASGVELPRTPRTVADRGRYPEEAGHEEFQREDTPSDDGEDNDSTYTPFHPISNGSEPINIRTPAGSFNGDDYMYISESPSLCGMDVDVVSLPDTLVSVHLCNSLQPSGSPSMSSLGSTISHWRSTPPPTMSAVRSNKRKFDDRFDPYQNASKRRAVSPSLSHLRDSHPSSPKSRSNPRLPISIPIMSASAASSTTSSPTVGVGTAAFLSMSRSGNGISSPTLRPAMALASPILRPVARFAAGVRRGEEDDREIEGSTFCILGSFSLYFIPHSR</sequence>
<feature type="region of interest" description="Disordered" evidence="1">
    <location>
        <begin position="284"/>
        <end position="360"/>
    </location>
</feature>
<organism evidence="2 3">
    <name type="scientific">Mycena albidolilacea</name>
    <dbReference type="NCBI Taxonomy" id="1033008"/>
    <lineage>
        <taxon>Eukaryota</taxon>
        <taxon>Fungi</taxon>
        <taxon>Dikarya</taxon>
        <taxon>Basidiomycota</taxon>
        <taxon>Agaricomycotina</taxon>
        <taxon>Agaricomycetes</taxon>
        <taxon>Agaricomycetidae</taxon>
        <taxon>Agaricales</taxon>
        <taxon>Marasmiineae</taxon>
        <taxon>Mycenaceae</taxon>
        <taxon>Mycena</taxon>
    </lineage>
</organism>
<feature type="region of interest" description="Disordered" evidence="1">
    <location>
        <begin position="1"/>
        <end position="33"/>
    </location>
</feature>
<name>A0AAD7ALC9_9AGAR</name>
<feature type="compositionally biased region" description="Low complexity" evidence="1">
    <location>
        <begin position="21"/>
        <end position="33"/>
    </location>
</feature>